<keyword evidence="2" id="KW-1003">Cell membrane</keyword>
<feature type="domain" description="EamA" evidence="7">
    <location>
        <begin position="8"/>
        <end position="140"/>
    </location>
</feature>
<organism evidence="8 9">
    <name type="scientific">Candidatus Desulfobacillus denitrificans</name>
    <dbReference type="NCBI Taxonomy" id="2608985"/>
    <lineage>
        <taxon>Bacteria</taxon>
        <taxon>Pseudomonadati</taxon>
        <taxon>Pseudomonadota</taxon>
        <taxon>Betaproteobacteria</taxon>
        <taxon>Candidatus Desulfobacillus</taxon>
    </lineage>
</organism>
<evidence type="ECO:0000259" key="7">
    <source>
        <dbReference type="Pfam" id="PF00892"/>
    </source>
</evidence>
<reference evidence="8" key="1">
    <citation type="journal article" name="DNA Res.">
        <title>The physiological potential of anammox bacteria as revealed by their core genome structure.</title>
        <authorList>
            <person name="Okubo T."/>
            <person name="Toyoda A."/>
            <person name="Fukuhara K."/>
            <person name="Uchiyama I."/>
            <person name="Harigaya Y."/>
            <person name="Kuroiwa M."/>
            <person name="Suzuki T."/>
            <person name="Murakami Y."/>
            <person name="Suwa Y."/>
            <person name="Takami H."/>
        </authorList>
    </citation>
    <scope>NUCLEOTIDE SEQUENCE</scope>
    <source>
        <strain evidence="8">317325-3</strain>
    </source>
</reference>
<dbReference type="Pfam" id="PF00892">
    <property type="entry name" value="EamA"/>
    <property type="match status" value="2"/>
</dbReference>
<dbReference type="EMBL" id="AP021857">
    <property type="protein sequence ID" value="BBO22052.1"/>
    <property type="molecule type" value="Genomic_DNA"/>
</dbReference>
<dbReference type="PANTHER" id="PTHR42920:SF5">
    <property type="entry name" value="EAMA DOMAIN-CONTAINING PROTEIN"/>
    <property type="match status" value="1"/>
</dbReference>
<dbReference type="KEGG" id="ddz:DSYM_27510"/>
<evidence type="ECO:0000256" key="2">
    <source>
        <dbReference type="ARBA" id="ARBA00022475"/>
    </source>
</evidence>
<proteinExistence type="predicted"/>
<evidence type="ECO:0000256" key="5">
    <source>
        <dbReference type="ARBA" id="ARBA00023136"/>
    </source>
</evidence>
<keyword evidence="3 6" id="KW-0812">Transmembrane</keyword>
<dbReference type="InterPro" id="IPR037185">
    <property type="entry name" value="EmrE-like"/>
</dbReference>
<gene>
    <name evidence="8" type="ORF">DSYM_27510</name>
</gene>
<evidence type="ECO:0000256" key="1">
    <source>
        <dbReference type="ARBA" id="ARBA00004651"/>
    </source>
</evidence>
<evidence type="ECO:0000313" key="8">
    <source>
        <dbReference type="EMBL" id="BBO22052.1"/>
    </source>
</evidence>
<dbReference type="Proteomes" id="UP000662914">
    <property type="component" value="Chromosome"/>
</dbReference>
<dbReference type="SUPFAM" id="SSF103481">
    <property type="entry name" value="Multidrug resistance efflux transporter EmrE"/>
    <property type="match status" value="2"/>
</dbReference>
<dbReference type="GO" id="GO:0005886">
    <property type="term" value="C:plasma membrane"/>
    <property type="evidence" value="ECO:0007669"/>
    <property type="project" value="UniProtKB-SubCell"/>
</dbReference>
<dbReference type="InterPro" id="IPR000620">
    <property type="entry name" value="EamA_dom"/>
</dbReference>
<feature type="transmembrane region" description="Helical" evidence="6">
    <location>
        <begin position="274"/>
        <end position="292"/>
    </location>
</feature>
<dbReference type="Gene3D" id="1.10.3730.20">
    <property type="match status" value="1"/>
</dbReference>
<protein>
    <submittedName>
        <fullName evidence="8">DMT family transporter</fullName>
    </submittedName>
</protein>
<comment type="subcellular location">
    <subcellularLocation>
        <location evidence="1">Cell membrane</location>
        <topology evidence="1">Multi-pass membrane protein</topology>
    </subcellularLocation>
</comment>
<feature type="transmembrane region" description="Helical" evidence="6">
    <location>
        <begin position="37"/>
        <end position="57"/>
    </location>
</feature>
<sequence length="295" mass="30864">MTFGAGNAGLLLAVLSAVAFSFKAIFVKLGLAHGADAVTLLALRMGFALPVFLAMAWRSGAAGLTRRDWLWLAALGLAGYYLSSLFDFLGLQTISAGLERLILFTYPTLVLLFSALLLGQKIRPAAWGALALCYAGIGLAVSHDLTFAGESRDLVAGSLWVFASAVSYALFWMGSGHVVARVGATRLSAYASIFACLFVLGHFAATRPLAALVVPPRAYLDGLALALVSTVLPIWLQAEALRRIGAPTAALVGTLGPVVTIFLGWWILDEAMSASQLAGAALVIAGVLLVSLRKG</sequence>
<evidence type="ECO:0000256" key="6">
    <source>
        <dbReference type="SAM" id="Phobius"/>
    </source>
</evidence>
<evidence type="ECO:0000256" key="3">
    <source>
        <dbReference type="ARBA" id="ARBA00022692"/>
    </source>
</evidence>
<feature type="transmembrane region" description="Helical" evidence="6">
    <location>
        <begin position="101"/>
        <end position="118"/>
    </location>
</feature>
<feature type="transmembrane region" description="Helical" evidence="6">
    <location>
        <begin position="154"/>
        <end position="175"/>
    </location>
</feature>
<evidence type="ECO:0000256" key="4">
    <source>
        <dbReference type="ARBA" id="ARBA00022989"/>
    </source>
</evidence>
<dbReference type="PANTHER" id="PTHR42920">
    <property type="entry name" value="OS03G0707200 PROTEIN-RELATED"/>
    <property type="match status" value="1"/>
</dbReference>
<feature type="transmembrane region" description="Helical" evidence="6">
    <location>
        <begin position="69"/>
        <end position="89"/>
    </location>
</feature>
<name>A0A809RQX5_9PROT</name>
<dbReference type="AlphaFoldDB" id="A0A809RQX5"/>
<feature type="transmembrane region" description="Helical" evidence="6">
    <location>
        <begin position="125"/>
        <end position="142"/>
    </location>
</feature>
<accession>A0A809RQX5</accession>
<feature type="transmembrane region" description="Helical" evidence="6">
    <location>
        <begin position="248"/>
        <end position="268"/>
    </location>
</feature>
<dbReference type="InterPro" id="IPR051258">
    <property type="entry name" value="Diverse_Substrate_Transporter"/>
</dbReference>
<feature type="transmembrane region" description="Helical" evidence="6">
    <location>
        <begin position="187"/>
        <end position="206"/>
    </location>
</feature>
<evidence type="ECO:0000313" key="9">
    <source>
        <dbReference type="Proteomes" id="UP000662914"/>
    </source>
</evidence>
<keyword evidence="4 6" id="KW-1133">Transmembrane helix</keyword>
<keyword evidence="5 6" id="KW-0472">Membrane</keyword>
<feature type="transmembrane region" description="Helical" evidence="6">
    <location>
        <begin position="218"/>
        <end position="236"/>
    </location>
</feature>
<feature type="domain" description="EamA" evidence="7">
    <location>
        <begin position="157"/>
        <end position="291"/>
    </location>
</feature>